<reference evidence="2" key="2">
    <citation type="submission" date="2023-05" db="EMBL/GenBank/DDBJ databases">
        <authorList>
            <person name="Schelkunov M.I."/>
        </authorList>
    </citation>
    <scope>NUCLEOTIDE SEQUENCE</scope>
    <source>
        <strain evidence="2">Hsosn_3</strain>
        <tissue evidence="2">Leaf</tissue>
    </source>
</reference>
<protein>
    <submittedName>
        <fullName evidence="2">Uncharacterized protein</fullName>
    </submittedName>
</protein>
<name>A0AAD8H800_9APIA</name>
<keyword evidence="3" id="KW-1185">Reference proteome</keyword>
<organism evidence="2 3">
    <name type="scientific">Heracleum sosnowskyi</name>
    <dbReference type="NCBI Taxonomy" id="360622"/>
    <lineage>
        <taxon>Eukaryota</taxon>
        <taxon>Viridiplantae</taxon>
        <taxon>Streptophyta</taxon>
        <taxon>Embryophyta</taxon>
        <taxon>Tracheophyta</taxon>
        <taxon>Spermatophyta</taxon>
        <taxon>Magnoliopsida</taxon>
        <taxon>eudicotyledons</taxon>
        <taxon>Gunneridae</taxon>
        <taxon>Pentapetalae</taxon>
        <taxon>asterids</taxon>
        <taxon>campanulids</taxon>
        <taxon>Apiales</taxon>
        <taxon>Apiaceae</taxon>
        <taxon>Apioideae</taxon>
        <taxon>apioid superclade</taxon>
        <taxon>Tordylieae</taxon>
        <taxon>Tordyliinae</taxon>
        <taxon>Heracleum</taxon>
    </lineage>
</organism>
<proteinExistence type="predicted"/>
<dbReference type="Proteomes" id="UP001237642">
    <property type="component" value="Unassembled WGS sequence"/>
</dbReference>
<sequence>MKLSCQTASELEEPFLGTKQYPLEVVDEKEIVVDRESKPDTEDGNDSVKNGSSSFTYSDTGSTVAENVPLDVLVAAKVSLSTKFCEDEVTVMSMEKHSSTEELLEALDYQREHKHTESVSFRENNLHEHSGDACITHHFACIILEGESVTSTINSSYLTTKAGILNGNRPMKLPLPRSPLIYVVAAHDKSMLRKVTEWSRPEVLKVEETDNLLDQICAKVKEM</sequence>
<comment type="caution">
    <text evidence="2">The sequence shown here is derived from an EMBL/GenBank/DDBJ whole genome shotgun (WGS) entry which is preliminary data.</text>
</comment>
<gene>
    <name evidence="2" type="ORF">POM88_046520</name>
</gene>
<evidence type="ECO:0000256" key="1">
    <source>
        <dbReference type="SAM" id="MobiDB-lite"/>
    </source>
</evidence>
<dbReference type="EMBL" id="JAUIZM010000010">
    <property type="protein sequence ID" value="KAK1362046.1"/>
    <property type="molecule type" value="Genomic_DNA"/>
</dbReference>
<reference evidence="2" key="1">
    <citation type="submission" date="2023-02" db="EMBL/GenBank/DDBJ databases">
        <title>Genome of toxic invasive species Heracleum sosnowskyi carries increased number of genes despite the absence of recent whole-genome duplications.</title>
        <authorList>
            <person name="Schelkunov M."/>
            <person name="Shtratnikova V."/>
            <person name="Makarenko M."/>
            <person name="Klepikova A."/>
            <person name="Omelchenko D."/>
            <person name="Novikova G."/>
            <person name="Obukhova E."/>
            <person name="Bogdanov V."/>
            <person name="Penin A."/>
            <person name="Logacheva M."/>
        </authorList>
    </citation>
    <scope>NUCLEOTIDE SEQUENCE</scope>
    <source>
        <strain evidence="2">Hsosn_3</strain>
        <tissue evidence="2">Leaf</tissue>
    </source>
</reference>
<feature type="region of interest" description="Disordered" evidence="1">
    <location>
        <begin position="33"/>
        <end position="55"/>
    </location>
</feature>
<evidence type="ECO:0000313" key="3">
    <source>
        <dbReference type="Proteomes" id="UP001237642"/>
    </source>
</evidence>
<accession>A0AAD8H800</accession>
<evidence type="ECO:0000313" key="2">
    <source>
        <dbReference type="EMBL" id="KAK1362046.1"/>
    </source>
</evidence>
<dbReference type="AlphaFoldDB" id="A0AAD8H800"/>